<evidence type="ECO:0000313" key="2">
    <source>
        <dbReference type="EMBL" id="CAA9999559.1"/>
    </source>
</evidence>
<evidence type="ECO:0000313" key="3">
    <source>
        <dbReference type="Proteomes" id="UP000479000"/>
    </source>
</evidence>
<name>A0A6H5GBS5_9HEMI</name>
<keyword evidence="3" id="KW-1185">Reference proteome</keyword>
<protein>
    <submittedName>
        <fullName evidence="2">Uncharacterized protein</fullName>
    </submittedName>
</protein>
<dbReference type="Proteomes" id="UP000479000">
    <property type="component" value="Unassembled WGS sequence"/>
</dbReference>
<evidence type="ECO:0000313" key="1">
    <source>
        <dbReference type="EMBL" id="CAA9999556.1"/>
    </source>
</evidence>
<accession>A0A6H5GBS5</accession>
<organism evidence="2 3">
    <name type="scientific">Nesidiocoris tenuis</name>
    <dbReference type="NCBI Taxonomy" id="355587"/>
    <lineage>
        <taxon>Eukaryota</taxon>
        <taxon>Metazoa</taxon>
        <taxon>Ecdysozoa</taxon>
        <taxon>Arthropoda</taxon>
        <taxon>Hexapoda</taxon>
        <taxon>Insecta</taxon>
        <taxon>Pterygota</taxon>
        <taxon>Neoptera</taxon>
        <taxon>Paraneoptera</taxon>
        <taxon>Hemiptera</taxon>
        <taxon>Heteroptera</taxon>
        <taxon>Panheteroptera</taxon>
        <taxon>Cimicomorpha</taxon>
        <taxon>Miridae</taxon>
        <taxon>Dicyphina</taxon>
        <taxon>Nesidiocoris</taxon>
    </lineage>
</organism>
<sequence>MGSAMLGGSAPESYATIPRRRSPARLIRAGDPLVESAIDRDLSIVTGQFLTDFLLFTVGYTVRDVIYRWKHVDIAEDMKLSQFDLIGTPSANQTDQLKSGDDRQ</sequence>
<proteinExistence type="predicted"/>
<dbReference type="OrthoDB" id="203862at2759"/>
<dbReference type="EMBL" id="CADCXU010008951">
    <property type="protein sequence ID" value="CAA9999559.1"/>
    <property type="molecule type" value="Genomic_DNA"/>
</dbReference>
<reference evidence="2 3" key="1">
    <citation type="submission" date="2020-02" db="EMBL/GenBank/DDBJ databases">
        <authorList>
            <person name="Ferguson B K."/>
        </authorList>
    </citation>
    <scope>NUCLEOTIDE SEQUENCE [LARGE SCALE GENOMIC DNA]</scope>
</reference>
<dbReference type="AlphaFoldDB" id="A0A6H5GBS5"/>
<dbReference type="EMBL" id="CADCXU010008950">
    <property type="protein sequence ID" value="CAA9999556.1"/>
    <property type="molecule type" value="Genomic_DNA"/>
</dbReference>
<gene>
    <name evidence="1" type="ORF">NTEN_LOCUS5839</name>
    <name evidence="2" type="ORF">NTEN_LOCUS5842</name>
</gene>